<dbReference type="HOGENOM" id="CLU_2611113_0_0_1"/>
<evidence type="ECO:0000313" key="3">
    <source>
        <dbReference type="Proteomes" id="UP000011713"/>
    </source>
</evidence>
<dbReference type="VEuPathDB" id="FungiDB:HpaG802096"/>
<dbReference type="Proteomes" id="UP000011713">
    <property type="component" value="Unassembled WGS sequence"/>
</dbReference>
<dbReference type="EMBL" id="JH598637">
    <property type="status" value="NOT_ANNOTATED_CDS"/>
    <property type="molecule type" value="Genomic_DNA"/>
</dbReference>
<feature type="region of interest" description="Disordered" evidence="1">
    <location>
        <begin position="30"/>
        <end position="56"/>
    </location>
</feature>
<organism evidence="2 3">
    <name type="scientific">Hyaloperonospora arabidopsidis (strain Emoy2)</name>
    <name type="common">Downy mildew agent</name>
    <name type="synonym">Peronospora arabidopsidis</name>
    <dbReference type="NCBI Taxonomy" id="559515"/>
    <lineage>
        <taxon>Eukaryota</taxon>
        <taxon>Sar</taxon>
        <taxon>Stramenopiles</taxon>
        <taxon>Oomycota</taxon>
        <taxon>Peronosporomycetes</taxon>
        <taxon>Peronosporales</taxon>
        <taxon>Peronosporaceae</taxon>
        <taxon>Hyaloperonospora</taxon>
    </lineage>
</organism>
<evidence type="ECO:0000256" key="1">
    <source>
        <dbReference type="SAM" id="MobiDB-lite"/>
    </source>
</evidence>
<accession>M4B744</accession>
<keyword evidence="3" id="KW-1185">Reference proteome</keyword>
<evidence type="ECO:0000313" key="2">
    <source>
        <dbReference type="EnsemblProtists" id="HpaP802096"/>
    </source>
</evidence>
<sequence length="79" mass="9415">MQQYLLKCAGVNDAYVLLITMKEARDRMVQNRRKGTEDVSALERGSVKQQKGYRSDRVRRSQRSSVLDWHWLHWCRVYG</sequence>
<name>M4B744_HYAAE</name>
<dbReference type="AlphaFoldDB" id="M4B744"/>
<dbReference type="InParanoid" id="M4B744"/>
<reference evidence="3" key="1">
    <citation type="journal article" date="2010" name="Science">
        <title>Signatures of adaptation to obligate biotrophy in the Hyaloperonospora arabidopsidis genome.</title>
        <authorList>
            <person name="Baxter L."/>
            <person name="Tripathy S."/>
            <person name="Ishaque N."/>
            <person name="Boot N."/>
            <person name="Cabral A."/>
            <person name="Kemen E."/>
            <person name="Thines M."/>
            <person name="Ah-Fong A."/>
            <person name="Anderson R."/>
            <person name="Badejoko W."/>
            <person name="Bittner-Eddy P."/>
            <person name="Boore J.L."/>
            <person name="Chibucos M.C."/>
            <person name="Coates M."/>
            <person name="Dehal P."/>
            <person name="Delehaunty K."/>
            <person name="Dong S."/>
            <person name="Downton P."/>
            <person name="Dumas B."/>
            <person name="Fabro G."/>
            <person name="Fronick C."/>
            <person name="Fuerstenberg S.I."/>
            <person name="Fulton L."/>
            <person name="Gaulin E."/>
            <person name="Govers F."/>
            <person name="Hughes L."/>
            <person name="Humphray S."/>
            <person name="Jiang R.H."/>
            <person name="Judelson H."/>
            <person name="Kamoun S."/>
            <person name="Kyung K."/>
            <person name="Meijer H."/>
            <person name="Minx P."/>
            <person name="Morris P."/>
            <person name="Nelson J."/>
            <person name="Phuntumart V."/>
            <person name="Qutob D."/>
            <person name="Rehmany A."/>
            <person name="Rougon-Cardoso A."/>
            <person name="Ryden P."/>
            <person name="Torto-Alalibo T."/>
            <person name="Studholme D."/>
            <person name="Wang Y."/>
            <person name="Win J."/>
            <person name="Wood J."/>
            <person name="Clifton S.W."/>
            <person name="Rogers J."/>
            <person name="Van den Ackerveken G."/>
            <person name="Jones J.D."/>
            <person name="McDowell J.M."/>
            <person name="Beynon J."/>
            <person name="Tyler B.M."/>
        </authorList>
    </citation>
    <scope>NUCLEOTIDE SEQUENCE [LARGE SCALE GENOMIC DNA]</scope>
    <source>
        <strain evidence="3">Emoy2</strain>
    </source>
</reference>
<reference evidence="2" key="2">
    <citation type="submission" date="2015-06" db="UniProtKB">
        <authorList>
            <consortium name="EnsemblProtists"/>
        </authorList>
    </citation>
    <scope>IDENTIFICATION</scope>
    <source>
        <strain evidence="2">Emoy2</strain>
    </source>
</reference>
<dbReference type="EnsemblProtists" id="HpaT802096">
    <property type="protein sequence ID" value="HpaP802096"/>
    <property type="gene ID" value="HpaG802096"/>
</dbReference>
<protein>
    <submittedName>
        <fullName evidence="2">Uncharacterized protein</fullName>
    </submittedName>
</protein>
<proteinExistence type="predicted"/>